<proteinExistence type="predicted"/>
<keyword evidence="1" id="KW-0812">Transmembrane</keyword>
<dbReference type="InterPro" id="IPR018580">
    <property type="entry name" value="Uncharacterised_YfhO"/>
</dbReference>
<feature type="transmembrane region" description="Helical" evidence="1">
    <location>
        <begin position="305"/>
        <end position="322"/>
    </location>
</feature>
<comment type="caution">
    <text evidence="2">The sequence shown here is derived from an EMBL/GenBank/DDBJ whole genome shotgun (WGS) entry which is preliminary data.</text>
</comment>
<feature type="transmembrane region" description="Helical" evidence="1">
    <location>
        <begin position="182"/>
        <end position="206"/>
    </location>
</feature>
<dbReference type="EMBL" id="PDJG01000001">
    <property type="protein sequence ID" value="PFG32516.1"/>
    <property type="molecule type" value="Genomic_DNA"/>
</dbReference>
<protein>
    <submittedName>
        <fullName evidence="2">Membrane protein YfhO</fullName>
    </submittedName>
</protein>
<feature type="transmembrane region" description="Helical" evidence="1">
    <location>
        <begin position="411"/>
        <end position="429"/>
    </location>
</feature>
<sequence>MLFTLLSVGPPLVGNGVFIGTDLMASLPPWKSDTQSVEVRENLWISDTIDSGMPQSELLVSSAKEGFFAQWNPYQAGGVEIGGLPNSGMFSPLSIPRWVLPLSYANAVIKVLEIVTITIGMALLLRRFRIPSAAWPIASVIYASSGFLVAWTNWQHTRVAALIPLLFWAVDRAVVGRRPRSAIPVGLVVGAMLLGGFPAVTAYALYGAGAFAVVRTLVGHRPWKDRICSLVIAITGVVLGFLLAAWQMVPFLYNATTVIDFDSRAQNSDSHLSLADLATSLVPSILGGSGNRDQWSPDLNPVENFSYLGVGALVLVGAAILSRPRDKPEKILFWFFGGAALLSLLLVYVGGPLLGLVQHLPIFSNNLIGRLRVMTGFFVAVLAAYGYGRIVSGSASVPAFWAGPLAARGTAAIRWMTVLVLAIAASVVVRRTLFLVPAEAIDDVRRSTVQIGALGVLLALAVLAALFVRSARVVVGVLAPIVVVIPALAVTTTWWARSASDTFYPVTGAHTFLEENLDGNRYTPVGQTALPGTNTFYKLRTLGGHAFHSPEWKELIIAADPSAFLSTTYSSISQENLASTVESPILDRLAVDYVVADPNSEILGAVDAGAAPESQATLDRDAPLQGSVESGPLRGVLLKSITQDREDLDGSTLQVRVVAEADGAVLAENETWAVHLSPNQWVALAGDQIPASMRWRIEVTVDDLDATGTVGVDAGGALAIDVVRPVDDAVRVVHTGDATIYERTGALDRVRWASEATVIEDEDARLRAMASGTYEASVVILEDEADASTGTGGEAVVTEIENDTNHVEAMVDAKGPGWVVVADSLQRGGWTATVDGKDTDLLPADHAAVAIPVDEGVHTVLLSYETPGLRTGVIVTGTTIMTLVICGLIAGVERRRRRSV</sequence>
<feature type="transmembrane region" description="Helical" evidence="1">
    <location>
        <begin position="449"/>
        <end position="468"/>
    </location>
</feature>
<feature type="transmembrane region" description="Helical" evidence="1">
    <location>
        <begin position="371"/>
        <end position="390"/>
    </location>
</feature>
<keyword evidence="1" id="KW-0472">Membrane</keyword>
<dbReference type="PANTHER" id="PTHR38454">
    <property type="entry name" value="INTEGRAL MEMBRANE PROTEIN-RELATED"/>
    <property type="match status" value="1"/>
</dbReference>
<keyword evidence="3" id="KW-1185">Reference proteome</keyword>
<evidence type="ECO:0000313" key="2">
    <source>
        <dbReference type="EMBL" id="PFG32516.1"/>
    </source>
</evidence>
<name>A0A2A9E1J6_9MICO</name>
<feature type="transmembrane region" description="Helical" evidence="1">
    <location>
        <begin position="104"/>
        <end position="125"/>
    </location>
</feature>
<feature type="transmembrane region" description="Helical" evidence="1">
    <location>
        <begin position="331"/>
        <end position="351"/>
    </location>
</feature>
<feature type="transmembrane region" description="Helical" evidence="1">
    <location>
        <begin position="132"/>
        <end position="154"/>
    </location>
</feature>
<organism evidence="2 3">
    <name type="scientific">Sanguibacter antarcticus</name>
    <dbReference type="NCBI Taxonomy" id="372484"/>
    <lineage>
        <taxon>Bacteria</taxon>
        <taxon>Bacillati</taxon>
        <taxon>Actinomycetota</taxon>
        <taxon>Actinomycetes</taxon>
        <taxon>Micrococcales</taxon>
        <taxon>Sanguibacteraceae</taxon>
        <taxon>Sanguibacter</taxon>
    </lineage>
</organism>
<dbReference type="RefSeq" id="WP_169925314.1">
    <property type="nucleotide sequence ID" value="NZ_PDJG01000001.1"/>
</dbReference>
<dbReference type="AlphaFoldDB" id="A0A2A9E1J6"/>
<dbReference type="Proteomes" id="UP000225548">
    <property type="component" value="Unassembled WGS sequence"/>
</dbReference>
<dbReference type="Pfam" id="PF09586">
    <property type="entry name" value="YfhO"/>
    <property type="match status" value="1"/>
</dbReference>
<feature type="transmembrane region" description="Helical" evidence="1">
    <location>
        <begin position="475"/>
        <end position="496"/>
    </location>
</feature>
<feature type="transmembrane region" description="Helical" evidence="1">
    <location>
        <begin position="227"/>
        <end position="246"/>
    </location>
</feature>
<keyword evidence="1" id="KW-1133">Transmembrane helix</keyword>
<reference evidence="2 3" key="1">
    <citation type="submission" date="2017-10" db="EMBL/GenBank/DDBJ databases">
        <title>Sequencing the genomes of 1000 actinobacteria strains.</title>
        <authorList>
            <person name="Klenk H.-P."/>
        </authorList>
    </citation>
    <scope>NUCLEOTIDE SEQUENCE [LARGE SCALE GENOMIC DNA]</scope>
    <source>
        <strain evidence="2 3">DSM 18966</strain>
    </source>
</reference>
<evidence type="ECO:0000313" key="3">
    <source>
        <dbReference type="Proteomes" id="UP000225548"/>
    </source>
</evidence>
<evidence type="ECO:0000256" key="1">
    <source>
        <dbReference type="SAM" id="Phobius"/>
    </source>
</evidence>
<feature type="transmembrane region" description="Helical" evidence="1">
    <location>
        <begin position="872"/>
        <end position="892"/>
    </location>
</feature>
<accession>A0A2A9E1J6</accession>
<dbReference type="PANTHER" id="PTHR38454:SF1">
    <property type="entry name" value="INTEGRAL MEMBRANE PROTEIN"/>
    <property type="match status" value="1"/>
</dbReference>
<gene>
    <name evidence="2" type="ORF">ATL42_0356</name>
</gene>